<dbReference type="PANTHER" id="PTHR32308">
    <property type="entry name" value="LYASE BETA SUBUNIT, PUTATIVE (AFU_ORTHOLOGUE AFUA_4G13030)-RELATED"/>
    <property type="match status" value="1"/>
</dbReference>
<evidence type="ECO:0000256" key="6">
    <source>
        <dbReference type="PIRSR" id="PIRSR015582-2"/>
    </source>
</evidence>
<dbReference type="Gene3D" id="3.20.20.60">
    <property type="entry name" value="Phosphoenolpyruvate-binding domains"/>
    <property type="match status" value="1"/>
</dbReference>
<dbReference type="eggNOG" id="COG2301">
    <property type="taxonomic scope" value="Bacteria"/>
</dbReference>
<dbReference type="PIRSF" id="PIRSF015582">
    <property type="entry name" value="Cit_lyase_B"/>
    <property type="match status" value="1"/>
</dbReference>
<reference evidence="8 9" key="1">
    <citation type="journal article" date="2014" name="Nature">
        <title>Sequential evolution of bacterial morphology by co-option of a developmental regulator.</title>
        <authorList>
            <person name="Jiang C."/>
            <person name="Brown P.J."/>
            <person name="Ducret A."/>
            <person name="Brun Y.V."/>
        </authorList>
    </citation>
    <scope>NUCLEOTIDE SEQUENCE [LARGE SCALE GENOMIC DNA]</scope>
    <source>
        <strain evidence="8 9">DSM 16100</strain>
    </source>
</reference>
<keyword evidence="9" id="KW-1185">Reference proteome</keyword>
<dbReference type="InterPro" id="IPR040442">
    <property type="entry name" value="Pyrv_kinase-like_dom_sf"/>
</dbReference>
<dbReference type="InterPro" id="IPR015813">
    <property type="entry name" value="Pyrv/PenolPyrv_kinase-like_dom"/>
</dbReference>
<dbReference type="OrthoDB" id="9800547at2"/>
<dbReference type="InterPro" id="IPR011206">
    <property type="entry name" value="Citrate_lyase_beta/mcl1/mcl2"/>
</dbReference>
<evidence type="ECO:0000313" key="9">
    <source>
        <dbReference type="Proteomes" id="UP000017837"/>
    </source>
</evidence>
<dbReference type="GO" id="GO:0006107">
    <property type="term" value="P:oxaloacetate metabolic process"/>
    <property type="evidence" value="ECO:0007669"/>
    <property type="project" value="TreeGrafter"/>
</dbReference>
<comment type="similarity">
    <text evidence="2">Belongs to the HpcH/HpaI aldolase family.</text>
</comment>
<comment type="caution">
    <text evidence="8">The sequence shown here is derived from an EMBL/GenBank/DDBJ whole genome shotgun (WGS) entry which is preliminary data.</text>
</comment>
<gene>
    <name evidence="8" type="ORF">ABENE_04750</name>
</gene>
<evidence type="ECO:0000256" key="4">
    <source>
        <dbReference type="ARBA" id="ARBA00022842"/>
    </source>
</evidence>
<proteinExistence type="inferred from homology"/>
<dbReference type="Pfam" id="PF03328">
    <property type="entry name" value="HpcH_HpaI"/>
    <property type="match status" value="1"/>
</dbReference>
<evidence type="ECO:0000256" key="2">
    <source>
        <dbReference type="ARBA" id="ARBA00005568"/>
    </source>
</evidence>
<evidence type="ECO:0000256" key="5">
    <source>
        <dbReference type="PIRSR" id="PIRSR015582-1"/>
    </source>
</evidence>
<dbReference type="PANTHER" id="PTHR32308:SF10">
    <property type="entry name" value="CITRATE LYASE SUBUNIT BETA"/>
    <property type="match status" value="1"/>
</dbReference>
<protein>
    <recommendedName>
        <fullName evidence="7">HpcH/HpaI aldolase/citrate lyase domain-containing protein</fullName>
    </recommendedName>
</protein>
<organism evidence="8 9">
    <name type="scientific">Asticcacaulis benevestitus DSM 16100 = ATCC BAA-896</name>
    <dbReference type="NCBI Taxonomy" id="1121022"/>
    <lineage>
        <taxon>Bacteria</taxon>
        <taxon>Pseudomonadati</taxon>
        <taxon>Pseudomonadota</taxon>
        <taxon>Alphaproteobacteria</taxon>
        <taxon>Caulobacterales</taxon>
        <taxon>Caulobacteraceae</taxon>
        <taxon>Asticcacaulis</taxon>
    </lineage>
</organism>
<dbReference type="InterPro" id="IPR005000">
    <property type="entry name" value="Aldolase/citrate-lyase_domain"/>
</dbReference>
<feature type="domain" description="HpcH/HpaI aldolase/citrate lyase" evidence="7">
    <location>
        <begin position="3"/>
        <end position="205"/>
    </location>
</feature>
<dbReference type="GO" id="GO:0003824">
    <property type="term" value="F:catalytic activity"/>
    <property type="evidence" value="ECO:0007669"/>
    <property type="project" value="InterPro"/>
</dbReference>
<evidence type="ECO:0000256" key="3">
    <source>
        <dbReference type="ARBA" id="ARBA00022723"/>
    </source>
</evidence>
<sequence length="267" mass="28782">MFRSVLFIPCANAKAMAKAATLPCDALIFDLEDAVGNDERDGALTRLAETLASDFTAKTVLVRIHPQYLGAIHKTLAGLRIDGLVIPKVNGPEDIRGVAHVWPNIPLWAMIETARGVVHVREIADTGVKGLIAGPNDLRKDLRTRPMADRRDILHALTQIVLHARAQDLIVLDGVYNAFQDEAGFKAECEQGRSLGFDGKTLIHPAQIAPCEAAFSPSPEDIAWAKAVVGAFDGSTAGVVSVNGEMVERLHLEQAQRILGVSFSPRG</sequence>
<evidence type="ECO:0000259" key="7">
    <source>
        <dbReference type="Pfam" id="PF03328"/>
    </source>
</evidence>
<dbReference type="STRING" id="1121022.GCA_000376105_02769"/>
<feature type="binding site" evidence="6">
    <location>
        <position position="137"/>
    </location>
    <ligand>
        <name>Mg(2+)</name>
        <dbReference type="ChEBI" id="CHEBI:18420"/>
    </ligand>
</feature>
<dbReference type="RefSeq" id="WP_018082440.1">
    <property type="nucleotide sequence ID" value="NZ_AQWM01000014.1"/>
</dbReference>
<dbReference type="AlphaFoldDB" id="V4RR25"/>
<comment type="cofactor">
    <cofactor evidence="1">
        <name>Mg(2+)</name>
        <dbReference type="ChEBI" id="CHEBI:18420"/>
    </cofactor>
</comment>
<feature type="binding site" evidence="5">
    <location>
        <position position="112"/>
    </location>
    <ligand>
        <name>substrate</name>
    </ligand>
</feature>
<dbReference type="EMBL" id="AWGB01000007">
    <property type="protein sequence ID" value="ESQ93628.1"/>
    <property type="molecule type" value="Genomic_DNA"/>
</dbReference>
<keyword evidence="4 6" id="KW-0460">Magnesium</keyword>
<dbReference type="Proteomes" id="UP000017837">
    <property type="component" value="Unassembled WGS sequence"/>
</dbReference>
<dbReference type="SUPFAM" id="SSF51621">
    <property type="entry name" value="Phosphoenolpyruvate/pyruvate domain"/>
    <property type="match status" value="1"/>
</dbReference>
<evidence type="ECO:0000313" key="8">
    <source>
        <dbReference type="EMBL" id="ESQ93628.1"/>
    </source>
</evidence>
<dbReference type="PATRIC" id="fig|1121022.4.peg.944"/>
<feature type="binding site" evidence="5">
    <location>
        <position position="63"/>
    </location>
    <ligand>
        <name>substrate</name>
    </ligand>
</feature>
<feature type="binding site" evidence="6">
    <location>
        <position position="112"/>
    </location>
    <ligand>
        <name>Mg(2+)</name>
        <dbReference type="ChEBI" id="CHEBI:18420"/>
    </ligand>
</feature>
<accession>V4RR25</accession>
<name>V4RR25_9CAUL</name>
<keyword evidence="3 6" id="KW-0479">Metal-binding</keyword>
<evidence type="ECO:0000256" key="1">
    <source>
        <dbReference type="ARBA" id="ARBA00001946"/>
    </source>
</evidence>
<dbReference type="GO" id="GO:0000287">
    <property type="term" value="F:magnesium ion binding"/>
    <property type="evidence" value="ECO:0007669"/>
    <property type="project" value="TreeGrafter"/>
</dbReference>